<dbReference type="GO" id="GO:0045892">
    <property type="term" value="P:negative regulation of DNA-templated transcription"/>
    <property type="evidence" value="ECO:0007669"/>
    <property type="project" value="TreeGrafter"/>
</dbReference>
<dbReference type="InterPro" id="IPR014757">
    <property type="entry name" value="Tscrpt_reg_IclR_C"/>
</dbReference>
<dbReference type="PANTHER" id="PTHR30136:SF35">
    <property type="entry name" value="HTH-TYPE TRANSCRIPTIONAL REGULATOR RV1719"/>
    <property type="match status" value="1"/>
</dbReference>
<dbReference type="Pfam" id="PF09339">
    <property type="entry name" value="HTH_IclR"/>
    <property type="match status" value="1"/>
</dbReference>
<evidence type="ECO:0000313" key="8">
    <source>
        <dbReference type="Proteomes" id="UP000317573"/>
    </source>
</evidence>
<dbReference type="SUPFAM" id="SSF46785">
    <property type="entry name" value="Winged helix' DNA-binding domain"/>
    <property type="match status" value="1"/>
</dbReference>
<feature type="domain" description="HTH iclR-type" evidence="5">
    <location>
        <begin position="18"/>
        <end position="77"/>
    </location>
</feature>
<evidence type="ECO:0000259" key="6">
    <source>
        <dbReference type="PROSITE" id="PS51078"/>
    </source>
</evidence>
<dbReference type="Pfam" id="PF01614">
    <property type="entry name" value="IclR_C"/>
    <property type="match status" value="1"/>
</dbReference>
<dbReference type="SUPFAM" id="SSF55781">
    <property type="entry name" value="GAF domain-like"/>
    <property type="match status" value="1"/>
</dbReference>
<evidence type="ECO:0000256" key="1">
    <source>
        <dbReference type="ARBA" id="ARBA00023015"/>
    </source>
</evidence>
<evidence type="ECO:0000256" key="3">
    <source>
        <dbReference type="ARBA" id="ARBA00023163"/>
    </source>
</evidence>
<keyword evidence="2" id="KW-0238">DNA-binding</keyword>
<evidence type="ECO:0000259" key="5">
    <source>
        <dbReference type="PROSITE" id="PS51077"/>
    </source>
</evidence>
<dbReference type="InterPro" id="IPR029016">
    <property type="entry name" value="GAF-like_dom_sf"/>
</dbReference>
<feature type="domain" description="IclR-ED" evidence="6">
    <location>
        <begin position="77"/>
        <end position="255"/>
    </location>
</feature>
<name>A0A562DKW3_RHORH</name>
<dbReference type="InterPro" id="IPR050707">
    <property type="entry name" value="HTH_MetabolicPath_Reg"/>
</dbReference>
<dbReference type="Gene3D" id="1.10.10.10">
    <property type="entry name" value="Winged helix-like DNA-binding domain superfamily/Winged helix DNA-binding domain"/>
    <property type="match status" value="1"/>
</dbReference>
<dbReference type="Gene3D" id="3.30.450.40">
    <property type="match status" value="1"/>
</dbReference>
<dbReference type="GO" id="GO:0003677">
    <property type="term" value="F:DNA binding"/>
    <property type="evidence" value="ECO:0007669"/>
    <property type="project" value="UniProtKB-KW"/>
</dbReference>
<dbReference type="InterPro" id="IPR036388">
    <property type="entry name" value="WH-like_DNA-bd_sf"/>
</dbReference>
<dbReference type="Proteomes" id="UP000317573">
    <property type="component" value="Unassembled WGS sequence"/>
</dbReference>
<evidence type="ECO:0000256" key="4">
    <source>
        <dbReference type="SAM" id="MobiDB-lite"/>
    </source>
</evidence>
<dbReference type="GO" id="GO:0003700">
    <property type="term" value="F:DNA-binding transcription factor activity"/>
    <property type="evidence" value="ECO:0007669"/>
    <property type="project" value="TreeGrafter"/>
</dbReference>
<organism evidence="7 8">
    <name type="scientific">Rhodococcus rhodochrous J45</name>
    <dbReference type="NCBI Taxonomy" id="935266"/>
    <lineage>
        <taxon>Bacteria</taxon>
        <taxon>Bacillati</taxon>
        <taxon>Actinomycetota</taxon>
        <taxon>Actinomycetes</taxon>
        <taxon>Mycobacteriales</taxon>
        <taxon>Nocardiaceae</taxon>
        <taxon>Rhodococcus</taxon>
    </lineage>
</organism>
<dbReference type="PROSITE" id="PS51077">
    <property type="entry name" value="HTH_ICLR"/>
    <property type="match status" value="1"/>
</dbReference>
<gene>
    <name evidence="7" type="ORF">L618_004100000210</name>
</gene>
<feature type="region of interest" description="Disordered" evidence="4">
    <location>
        <begin position="1"/>
        <end position="20"/>
    </location>
</feature>
<dbReference type="AlphaFoldDB" id="A0A562DKW3"/>
<dbReference type="PROSITE" id="PS51078">
    <property type="entry name" value="ICLR_ED"/>
    <property type="match status" value="1"/>
</dbReference>
<dbReference type="InterPro" id="IPR036390">
    <property type="entry name" value="WH_DNA-bd_sf"/>
</dbReference>
<sequence length="255" mass="27921">MTVSDTSSDRADRGPQNHRTIDRVTRILEEVVYNPGMTFAELSRALDAPKSSVHGFIRGLVAAGWLHQDNNRFYIGPALHGLTLASGHLRAGSVTDADLQALHEAAGVTVFLGVQAGDNLIYVSEIGADLLAGFGARKNIRRRLLETAGGKALLANQPPNQMDGYLRRCGDEEAALVDTFLGEYDEIKRTRIARNTLHAGTRFALATVVRDKTGKAVAEVTLVGPSTEMLPREQELSKILLDHVDTWQQRINSRR</sequence>
<protein>
    <submittedName>
        <fullName evidence="7">IclR family transcriptional regulator</fullName>
    </submittedName>
</protein>
<dbReference type="EMBL" id="VLJT01000041">
    <property type="protein sequence ID" value="TWH10309.1"/>
    <property type="molecule type" value="Genomic_DNA"/>
</dbReference>
<keyword evidence="3" id="KW-0804">Transcription</keyword>
<reference evidence="7 8" key="1">
    <citation type="submission" date="2019-07" db="EMBL/GenBank/DDBJ databases">
        <title>Genome sequencing of lignin-degrading bacterial isolates.</title>
        <authorList>
            <person name="Gladden J."/>
        </authorList>
    </citation>
    <scope>NUCLEOTIDE SEQUENCE [LARGE SCALE GENOMIC DNA]</scope>
    <source>
        <strain evidence="7 8">J45</strain>
    </source>
</reference>
<dbReference type="RefSeq" id="WP_145692820.1">
    <property type="nucleotide sequence ID" value="NZ_VLJT01000041.1"/>
</dbReference>
<dbReference type="InterPro" id="IPR005471">
    <property type="entry name" value="Tscrpt_reg_IclR_N"/>
</dbReference>
<evidence type="ECO:0000256" key="2">
    <source>
        <dbReference type="ARBA" id="ARBA00023125"/>
    </source>
</evidence>
<keyword evidence="1" id="KW-0805">Transcription regulation</keyword>
<accession>A0A562DKW3</accession>
<comment type="caution">
    <text evidence="7">The sequence shown here is derived from an EMBL/GenBank/DDBJ whole genome shotgun (WGS) entry which is preliminary data.</text>
</comment>
<proteinExistence type="predicted"/>
<dbReference type="PANTHER" id="PTHR30136">
    <property type="entry name" value="HELIX-TURN-HELIX TRANSCRIPTIONAL REGULATOR, ICLR FAMILY"/>
    <property type="match status" value="1"/>
</dbReference>
<feature type="compositionally biased region" description="Basic and acidic residues" evidence="4">
    <location>
        <begin position="7"/>
        <end position="20"/>
    </location>
</feature>
<evidence type="ECO:0000313" key="7">
    <source>
        <dbReference type="EMBL" id="TWH10309.1"/>
    </source>
</evidence>